<feature type="signal peptide" evidence="6">
    <location>
        <begin position="1"/>
        <end position="24"/>
    </location>
</feature>
<dbReference type="InterPro" id="IPR001881">
    <property type="entry name" value="EGF-like_Ca-bd_dom"/>
</dbReference>
<dbReference type="AlphaFoldDB" id="A0AAV2A178"/>
<evidence type="ECO:0000256" key="5">
    <source>
        <dbReference type="SAM" id="Phobius"/>
    </source>
</evidence>
<evidence type="ECO:0000313" key="8">
    <source>
        <dbReference type="EMBL" id="CAL1277768.1"/>
    </source>
</evidence>
<dbReference type="PANTHER" id="PTHR24039">
    <property type="entry name" value="FIBRILLIN-RELATED"/>
    <property type="match status" value="1"/>
</dbReference>
<feature type="chain" id="PRO_5043628982" description="EGF-like domain-containing protein" evidence="6">
    <location>
        <begin position="25"/>
        <end position="470"/>
    </location>
</feature>
<dbReference type="PANTHER" id="PTHR24039:SF53">
    <property type="entry name" value="EGF-LIKE DOMAIN-CONTAINING PROTEIN"/>
    <property type="match status" value="1"/>
</dbReference>
<dbReference type="InterPro" id="IPR018097">
    <property type="entry name" value="EGF_Ca-bd_CS"/>
</dbReference>
<keyword evidence="1" id="KW-0245">EGF-like domain</keyword>
<dbReference type="Gene3D" id="2.90.20.10">
    <property type="entry name" value="Plasmodium vivax P25 domain"/>
    <property type="match status" value="1"/>
</dbReference>
<dbReference type="PROSITE" id="PS01187">
    <property type="entry name" value="EGF_CA"/>
    <property type="match status" value="1"/>
</dbReference>
<name>A0AAV2A178_9ARAC</name>
<reference evidence="8 9" key="1">
    <citation type="submission" date="2024-04" db="EMBL/GenBank/DDBJ databases">
        <authorList>
            <person name="Rising A."/>
            <person name="Reimegard J."/>
            <person name="Sonavane S."/>
            <person name="Akerstrom W."/>
            <person name="Nylinder S."/>
            <person name="Hedman E."/>
            <person name="Kallberg Y."/>
        </authorList>
    </citation>
    <scope>NUCLEOTIDE SEQUENCE [LARGE SCALE GENOMIC DNA]</scope>
</reference>
<sequence length="470" mass="53425">MYLENYLLTFFMVIFVYCTGYSESEIDKIYGNDIVEIWKSPGMESLFLTNNDVSMLSLHNDTHWSAVTNECKCKNGRCETTCGEWKDGACLRTKQVCVCDPEFGKYDEQTCIYCKCGKGFNCTIDRNSRGDIRKCTCPEGYYDYYGECATFCSEKQPCHNGGTCQNGKCNCMSATHGPFCERIFWCAYECRPRLTVDCVYNQEKQTYGCLCKNRSLVFDYKEVLCKPCPCGEGTCREERHELRCDCKVGYQEYDRQCKKCDCGPNHDCELHWKSGEKICKCQKGYFVREGTCLACECGHKEATCSLDIVGRKICNCPEGYVDNLGLCEKKKKENCTCHPTAKCIETDEGFTCACEDGYMGQYHNIPEPGEPCIDIDECLSSEMCPRRDHQKCVNFPGSFMCQCESDYRPVGGTDEFGKITCEKYKVSWLPTGITIGVVIVFIAVSVGFIIYLKKRESSAVTSGFELRRSR</sequence>
<keyword evidence="3" id="KW-0677">Repeat</keyword>
<keyword evidence="5" id="KW-0472">Membrane</keyword>
<dbReference type="EMBL" id="CAXIEN010000104">
    <property type="protein sequence ID" value="CAL1277768.1"/>
    <property type="molecule type" value="Genomic_DNA"/>
</dbReference>
<accession>A0AAV2A178</accession>
<keyword evidence="2 6" id="KW-0732">Signal</keyword>
<evidence type="ECO:0000256" key="2">
    <source>
        <dbReference type="ARBA" id="ARBA00022729"/>
    </source>
</evidence>
<gene>
    <name evidence="8" type="ORF">LARSCL_LOCUS9396</name>
</gene>
<dbReference type="InterPro" id="IPR000742">
    <property type="entry name" value="EGF"/>
</dbReference>
<dbReference type="SMART" id="SM00181">
    <property type="entry name" value="EGF"/>
    <property type="match status" value="6"/>
</dbReference>
<evidence type="ECO:0000256" key="1">
    <source>
        <dbReference type="ARBA" id="ARBA00022536"/>
    </source>
</evidence>
<keyword evidence="9" id="KW-1185">Reference proteome</keyword>
<dbReference type="GO" id="GO:0005509">
    <property type="term" value="F:calcium ion binding"/>
    <property type="evidence" value="ECO:0007669"/>
    <property type="project" value="InterPro"/>
</dbReference>
<dbReference type="InterPro" id="IPR049883">
    <property type="entry name" value="NOTCH1_EGF-like"/>
</dbReference>
<evidence type="ECO:0000313" key="9">
    <source>
        <dbReference type="Proteomes" id="UP001497382"/>
    </source>
</evidence>
<dbReference type="PROSITE" id="PS00022">
    <property type="entry name" value="EGF_1"/>
    <property type="match status" value="1"/>
</dbReference>
<dbReference type="Pfam" id="PF07645">
    <property type="entry name" value="EGF_CA"/>
    <property type="match status" value="1"/>
</dbReference>
<evidence type="ECO:0000259" key="7">
    <source>
        <dbReference type="PROSITE" id="PS00022"/>
    </source>
</evidence>
<comment type="caution">
    <text evidence="8">The sequence shown here is derived from an EMBL/GenBank/DDBJ whole genome shotgun (WGS) entry which is preliminary data.</text>
</comment>
<dbReference type="SMART" id="SM00179">
    <property type="entry name" value="EGF_CA"/>
    <property type="match status" value="2"/>
</dbReference>
<keyword evidence="4" id="KW-1015">Disulfide bond</keyword>
<keyword evidence="5" id="KW-0812">Transmembrane</keyword>
<dbReference type="Gene3D" id="2.10.25.10">
    <property type="entry name" value="Laminin"/>
    <property type="match status" value="1"/>
</dbReference>
<keyword evidence="5" id="KW-1133">Transmembrane helix</keyword>
<evidence type="ECO:0000256" key="3">
    <source>
        <dbReference type="ARBA" id="ARBA00022737"/>
    </source>
</evidence>
<dbReference type="SUPFAM" id="SSF57184">
    <property type="entry name" value="Growth factor receptor domain"/>
    <property type="match status" value="1"/>
</dbReference>
<dbReference type="CDD" id="cd00054">
    <property type="entry name" value="EGF_CA"/>
    <property type="match status" value="1"/>
</dbReference>
<evidence type="ECO:0000256" key="6">
    <source>
        <dbReference type="SAM" id="SignalP"/>
    </source>
</evidence>
<protein>
    <recommendedName>
        <fullName evidence="7">EGF-like domain-containing protein</fullName>
    </recommendedName>
</protein>
<feature type="transmembrane region" description="Helical" evidence="5">
    <location>
        <begin position="428"/>
        <end position="452"/>
    </location>
</feature>
<dbReference type="Proteomes" id="UP001497382">
    <property type="component" value="Unassembled WGS sequence"/>
</dbReference>
<evidence type="ECO:0000256" key="4">
    <source>
        <dbReference type="ARBA" id="ARBA00023157"/>
    </source>
</evidence>
<dbReference type="InterPro" id="IPR009030">
    <property type="entry name" value="Growth_fac_rcpt_cys_sf"/>
</dbReference>
<organism evidence="8 9">
    <name type="scientific">Larinioides sclopetarius</name>
    <dbReference type="NCBI Taxonomy" id="280406"/>
    <lineage>
        <taxon>Eukaryota</taxon>
        <taxon>Metazoa</taxon>
        <taxon>Ecdysozoa</taxon>
        <taxon>Arthropoda</taxon>
        <taxon>Chelicerata</taxon>
        <taxon>Arachnida</taxon>
        <taxon>Araneae</taxon>
        <taxon>Araneomorphae</taxon>
        <taxon>Entelegynae</taxon>
        <taxon>Araneoidea</taxon>
        <taxon>Araneidae</taxon>
        <taxon>Larinioides</taxon>
    </lineage>
</organism>
<feature type="domain" description="EGF-like" evidence="7">
    <location>
        <begin position="169"/>
        <end position="180"/>
    </location>
</feature>
<proteinExistence type="predicted"/>